<dbReference type="PROSITE" id="PS50011">
    <property type="entry name" value="PROTEIN_KINASE_DOM"/>
    <property type="match status" value="1"/>
</dbReference>
<feature type="compositionally biased region" description="Polar residues" evidence="8">
    <location>
        <begin position="174"/>
        <end position="184"/>
    </location>
</feature>
<feature type="region of interest" description="Disordered" evidence="8">
    <location>
        <begin position="1"/>
        <end position="801"/>
    </location>
</feature>
<feature type="region of interest" description="Disordered" evidence="8">
    <location>
        <begin position="822"/>
        <end position="858"/>
    </location>
</feature>
<evidence type="ECO:0000256" key="3">
    <source>
        <dbReference type="ARBA" id="ARBA00022679"/>
    </source>
</evidence>
<feature type="compositionally biased region" description="Polar residues" evidence="8">
    <location>
        <begin position="505"/>
        <end position="514"/>
    </location>
</feature>
<dbReference type="VEuPathDB" id="FungiDB:GMDG_06596"/>
<feature type="compositionally biased region" description="Polar residues" evidence="8">
    <location>
        <begin position="90"/>
        <end position="101"/>
    </location>
</feature>
<keyword evidence="5" id="KW-0418">Kinase</keyword>
<proteinExistence type="inferred from homology"/>
<evidence type="ECO:0000256" key="1">
    <source>
        <dbReference type="ARBA" id="ARBA00008867"/>
    </source>
</evidence>
<dbReference type="InterPro" id="IPR017441">
    <property type="entry name" value="Protein_kinase_ATP_BS"/>
</dbReference>
<dbReference type="PANTHER" id="PTHR24058:SF22">
    <property type="entry name" value="DUAL SPECIFICITY TYROSINE-PHOSPHORYLATION-REGULATED KINASE 4"/>
    <property type="match status" value="1"/>
</dbReference>
<dbReference type="PROSITE" id="PS00108">
    <property type="entry name" value="PROTEIN_KINASE_ST"/>
    <property type="match status" value="1"/>
</dbReference>
<evidence type="ECO:0000256" key="8">
    <source>
        <dbReference type="SAM" id="MobiDB-lite"/>
    </source>
</evidence>
<dbReference type="PANTHER" id="PTHR24058">
    <property type="entry name" value="DUAL SPECIFICITY PROTEIN KINASE"/>
    <property type="match status" value="1"/>
</dbReference>
<dbReference type="SUPFAM" id="SSF56112">
    <property type="entry name" value="Protein kinase-like (PK-like)"/>
    <property type="match status" value="1"/>
</dbReference>
<feature type="compositionally biased region" description="Polar residues" evidence="8">
    <location>
        <begin position="376"/>
        <end position="386"/>
    </location>
</feature>
<keyword evidence="4 7" id="KW-0547">Nucleotide-binding</keyword>
<evidence type="ECO:0000256" key="6">
    <source>
        <dbReference type="ARBA" id="ARBA00022840"/>
    </source>
</evidence>
<dbReference type="GeneID" id="36286118"/>
<dbReference type="GO" id="GO:0005737">
    <property type="term" value="C:cytoplasm"/>
    <property type="evidence" value="ECO:0007669"/>
    <property type="project" value="TreeGrafter"/>
</dbReference>
<evidence type="ECO:0000256" key="2">
    <source>
        <dbReference type="ARBA" id="ARBA00022527"/>
    </source>
</evidence>
<sequence>MIRDQIAPSGPRPAGLPSQKSSKENHDPVASAPRPRLPIGREPPPVWNKIPLPSEQASGEPLDFLPSPSFDDLHMSISSASQRLEPFPDTTRQPSLSSSMISDRPTGGVRTREAVEAKGLAGRGAPISRPVRSGSLLRRQSTSNRQSSVSSTSSAIPGSMDPPTAPLAIRTRRQSQYPPISANNGGKGQRKSIDFGGTESDTSFKTSHRRRPSLASSITASTSNQSLSDATNGSRISDSGKFQGDTSHLTTPRASKTKSLQPPSRHNQESLSTPRGTPDHSRSLSYAGKLPGRHNGRNTSTPSSAARRMSQMPSSNSHASGLGARTISPTDTRRMKRMSTMHGAPPLPNTPPVNQQDPSHLRGSSRSPSLLPRMSTTPSSLRNTPDFSRKTYGVSTGSNGRFSPRSSTGSLQPQPRLLPVPSTSRLPTPKSRNVHSSAGNEEEEVPPVPAIPKAYESPKESPAEPPLFAARKSSLPFDSSSINSRNSSSTNELSGTSSGRDPRNVDSSSNSRIQNGMGAGSDAEQHGKRGPPKKKHLQPLRLPPLNLLPLSTPTAAKIAAFRNDAASNSNGTVTPPPKRANTKTPTTPMTASKSTFFSHNRDDMSGHITDQLRSSTSIQHSRQDNGSTSPTKPLPAPPNPARQNAVSPFISSSLPKNSREFNFLPRPQTSGDFPTDFSGEQRLSKLNGPRALNTALPPKADDVPTYDQSSQDEAQVPSSASSLRRKLSLGWRRTVSKSSISLSHAANERAANDKSSEYAPQPPKHDAKHNDMPPPRLPASVSMQNVNSQAGTSSPSPTVKPMYLESKRRKSSISSLTLPVAQEPTQGNNWGITPRGPKKEDTTDTKPLQPKLNPQRSSASMIAHGQRIIGPKASSSALRPVNPYASKLDKDDLVAEEEMKKMASRRKETEQAAKVLDALRKRATPKERVSPQQAVQMAHLNIYERGEIVDFKDVYFCGTQSAAKHVGKVQSDNTNFGYDDERGDYSIVKGDHLAFRYEIIDILGKGSFGQVVRCIDHKTGGLVAIKIIRNKKRFHQQALVEVNILQKLREWDPTNRHSMVNFTQSFYFRGHLCLSTELLDMNLYEFIKYNGFKGFSLKLIRRFTKQLLGSLLLLKIHKVIHCDLKPENILLAHPMHSEIKVIDFGSSCFENEKVYTYIQSRFYRSPEVILGMSYGIAIDMWSVGCILAELYTGYPIFPGENEQEQLACVMEVFGPPEKHLIEKSTRKKLFFDSMGKPRLIVSSKGRRRKPSSKTLQQVLKCDDEVFLDFLSKCLRWDPARRMTPDQAVLHEYILGPKTSLSAPRPLGGSSRNESPVKRYNTTTTSQSSQRPLPEPPVTALRNGGTRTRDPSPNKPPAPRRLSNVHNLSNPTISTASKRTSIGPAAQTTSGLPRVATRSTSGRQDLAVSGAGAAMNRRG</sequence>
<dbReference type="GO" id="GO:0005856">
    <property type="term" value="C:cytoskeleton"/>
    <property type="evidence" value="ECO:0007669"/>
    <property type="project" value="TreeGrafter"/>
</dbReference>
<feature type="compositionally biased region" description="Basic and acidic residues" evidence="8">
    <location>
        <begin position="746"/>
        <end position="756"/>
    </location>
</feature>
<dbReference type="CDD" id="cd14210">
    <property type="entry name" value="PKc_DYRK"/>
    <property type="match status" value="1"/>
</dbReference>
<name>A0A177ACT1_9PEZI</name>
<feature type="compositionally biased region" description="Polar residues" evidence="8">
    <location>
        <begin position="781"/>
        <end position="797"/>
    </location>
</feature>
<evidence type="ECO:0000256" key="5">
    <source>
        <dbReference type="ARBA" id="ARBA00022777"/>
    </source>
</evidence>
<dbReference type="OrthoDB" id="9332038at2759"/>
<dbReference type="GO" id="GO:0004674">
    <property type="term" value="F:protein serine/threonine kinase activity"/>
    <property type="evidence" value="ECO:0007669"/>
    <property type="project" value="UniProtKB-KW"/>
</dbReference>
<feature type="compositionally biased region" description="Polar residues" evidence="8">
    <location>
        <begin position="214"/>
        <end position="237"/>
    </location>
</feature>
<feature type="compositionally biased region" description="Polar residues" evidence="8">
    <location>
        <begin position="611"/>
        <end position="629"/>
    </location>
</feature>
<feature type="compositionally biased region" description="Polar residues" evidence="8">
    <location>
        <begin position="1363"/>
        <end position="1402"/>
    </location>
</feature>
<reference evidence="10" key="1">
    <citation type="submission" date="2016-03" db="EMBL/GenBank/DDBJ databases">
        <title>Updated assembly of Pseudogymnoascus destructans, the fungus causing white-nose syndrome of bats.</title>
        <authorList>
            <person name="Palmer J.M."/>
            <person name="Drees K.P."/>
            <person name="Foster J.T."/>
            <person name="Lindner D.L."/>
        </authorList>
    </citation>
    <scope>NUCLEOTIDE SEQUENCE [LARGE SCALE GENOMIC DNA]</scope>
    <source>
        <strain evidence="10">20631-21</strain>
    </source>
</reference>
<keyword evidence="3" id="KW-0808">Transferase</keyword>
<dbReference type="InterPro" id="IPR011009">
    <property type="entry name" value="Kinase-like_dom_sf"/>
</dbReference>
<feature type="compositionally biased region" description="Low complexity" evidence="8">
    <location>
        <begin position="135"/>
        <end position="154"/>
    </location>
</feature>
<dbReference type="Proteomes" id="UP000077154">
    <property type="component" value="Unassembled WGS sequence"/>
</dbReference>
<dbReference type="InterPro" id="IPR050494">
    <property type="entry name" value="Ser_Thr_dual-spec_kinase"/>
</dbReference>
<feature type="compositionally biased region" description="Low complexity" evidence="8">
    <location>
        <begin position="361"/>
        <end position="375"/>
    </location>
</feature>
<feature type="region of interest" description="Disordered" evidence="8">
    <location>
        <begin position="1297"/>
        <end position="1418"/>
    </location>
</feature>
<dbReference type="PROSITE" id="PS00107">
    <property type="entry name" value="PROTEIN_KINASE_ATP"/>
    <property type="match status" value="1"/>
</dbReference>
<dbReference type="Pfam" id="PF00069">
    <property type="entry name" value="Pkinase"/>
    <property type="match status" value="1"/>
</dbReference>
<dbReference type="InterPro" id="IPR000719">
    <property type="entry name" value="Prot_kinase_dom"/>
</dbReference>
<feature type="binding site" evidence="7">
    <location>
        <position position="1026"/>
    </location>
    <ligand>
        <name>ATP</name>
        <dbReference type="ChEBI" id="CHEBI:30616"/>
    </ligand>
</feature>
<feature type="compositionally biased region" description="Polar residues" evidence="8">
    <location>
        <begin position="421"/>
        <end position="439"/>
    </location>
</feature>
<dbReference type="RefSeq" id="XP_024325202.1">
    <property type="nucleotide sequence ID" value="XM_024466690.1"/>
</dbReference>
<evidence type="ECO:0000256" key="7">
    <source>
        <dbReference type="PROSITE-ProRule" id="PRU10141"/>
    </source>
</evidence>
<accession>A0A177ACT1</accession>
<feature type="compositionally biased region" description="Low complexity" evidence="8">
    <location>
        <begin position="539"/>
        <end position="550"/>
    </location>
</feature>
<feature type="compositionally biased region" description="Polar residues" evidence="8">
    <location>
        <begin position="641"/>
        <end position="656"/>
    </location>
</feature>
<dbReference type="eggNOG" id="KOG0667">
    <property type="taxonomic scope" value="Eukaryota"/>
</dbReference>
<evidence type="ECO:0000259" key="9">
    <source>
        <dbReference type="PROSITE" id="PS50011"/>
    </source>
</evidence>
<gene>
    <name evidence="10" type="ORF">VC83_03041</name>
</gene>
<keyword evidence="6 7" id="KW-0067">ATP-binding</keyword>
<feature type="compositionally biased region" description="Low complexity" evidence="8">
    <location>
        <begin position="479"/>
        <end position="499"/>
    </location>
</feature>
<feature type="compositionally biased region" description="Polar residues" evidence="8">
    <location>
        <begin position="393"/>
        <end position="413"/>
    </location>
</feature>
<dbReference type="GO" id="GO:0005524">
    <property type="term" value="F:ATP binding"/>
    <property type="evidence" value="ECO:0007669"/>
    <property type="project" value="UniProtKB-UniRule"/>
</dbReference>
<protein>
    <recommendedName>
        <fullName evidence="9">Protein kinase domain-containing protein</fullName>
    </recommendedName>
</protein>
<feature type="domain" description="Protein kinase" evidence="9">
    <location>
        <begin position="997"/>
        <end position="1293"/>
    </location>
</feature>
<dbReference type="EMBL" id="KV441392">
    <property type="protein sequence ID" value="OAF59919.1"/>
    <property type="molecule type" value="Genomic_DNA"/>
</dbReference>
<feature type="compositionally biased region" description="Polar residues" evidence="8">
    <location>
        <begin position="822"/>
        <end position="831"/>
    </location>
</feature>
<dbReference type="Gene3D" id="1.10.510.10">
    <property type="entry name" value="Transferase(Phosphotransferase) domain 1"/>
    <property type="match status" value="1"/>
</dbReference>
<comment type="similarity">
    <text evidence="1">Belongs to the protein kinase superfamily. CMGC Ser/Thr protein kinase family. MNB/DYRK subfamily.</text>
</comment>
<feature type="compositionally biased region" description="Polar residues" evidence="8">
    <location>
        <begin position="1309"/>
        <end position="1330"/>
    </location>
</feature>
<keyword evidence="2" id="KW-0723">Serine/threonine-protein kinase</keyword>
<organism evidence="10">
    <name type="scientific">Pseudogymnoascus destructans</name>
    <dbReference type="NCBI Taxonomy" id="655981"/>
    <lineage>
        <taxon>Eukaryota</taxon>
        <taxon>Fungi</taxon>
        <taxon>Dikarya</taxon>
        <taxon>Ascomycota</taxon>
        <taxon>Pezizomycotina</taxon>
        <taxon>Leotiomycetes</taxon>
        <taxon>Thelebolales</taxon>
        <taxon>Thelebolaceae</taxon>
        <taxon>Pseudogymnoascus</taxon>
    </lineage>
</organism>
<dbReference type="Gene3D" id="3.30.200.20">
    <property type="entry name" value="Phosphorylase Kinase, domain 1"/>
    <property type="match status" value="1"/>
</dbReference>
<feature type="compositionally biased region" description="Polar residues" evidence="8">
    <location>
        <begin position="582"/>
        <end position="598"/>
    </location>
</feature>
<feature type="compositionally biased region" description="Basic residues" evidence="8">
    <location>
        <begin position="528"/>
        <end position="538"/>
    </location>
</feature>
<evidence type="ECO:0000256" key="4">
    <source>
        <dbReference type="ARBA" id="ARBA00022741"/>
    </source>
</evidence>
<dbReference type="SMART" id="SM00220">
    <property type="entry name" value="S_TKc"/>
    <property type="match status" value="1"/>
</dbReference>
<evidence type="ECO:0000313" key="10">
    <source>
        <dbReference type="EMBL" id="OAF59919.1"/>
    </source>
</evidence>
<dbReference type="FunFam" id="1.10.510.10:FF:000112">
    <property type="entry name" value="Putative dual specificity tyrosine-phosphorylation-regulated kinase 2"/>
    <property type="match status" value="1"/>
</dbReference>
<feature type="compositionally biased region" description="Polar residues" evidence="8">
    <location>
        <begin position="706"/>
        <end position="717"/>
    </location>
</feature>
<dbReference type="InterPro" id="IPR008271">
    <property type="entry name" value="Ser/Thr_kinase_AS"/>
</dbReference>
<feature type="compositionally biased region" description="Polar residues" evidence="8">
    <location>
        <begin position="244"/>
        <end position="275"/>
    </location>
</feature>